<dbReference type="GO" id="GO:0008168">
    <property type="term" value="F:methyltransferase activity"/>
    <property type="evidence" value="ECO:0007669"/>
    <property type="project" value="UniProtKB-KW"/>
</dbReference>
<accession>A0A2W7IIM2</accession>
<dbReference type="AlphaFoldDB" id="A0A2W7IIM2"/>
<evidence type="ECO:0000313" key="3">
    <source>
        <dbReference type="Proteomes" id="UP000249688"/>
    </source>
</evidence>
<dbReference type="Pfam" id="PF05050">
    <property type="entry name" value="Methyltransf_21"/>
    <property type="match status" value="1"/>
</dbReference>
<organism evidence="2 3">
    <name type="scientific">Humitalea rosea</name>
    <dbReference type="NCBI Taxonomy" id="990373"/>
    <lineage>
        <taxon>Bacteria</taxon>
        <taxon>Pseudomonadati</taxon>
        <taxon>Pseudomonadota</taxon>
        <taxon>Alphaproteobacteria</taxon>
        <taxon>Acetobacterales</taxon>
        <taxon>Roseomonadaceae</taxon>
        <taxon>Humitalea</taxon>
    </lineage>
</organism>
<keyword evidence="3" id="KW-1185">Reference proteome</keyword>
<dbReference type="GO" id="GO:0032259">
    <property type="term" value="P:methylation"/>
    <property type="evidence" value="ECO:0007669"/>
    <property type="project" value="UniProtKB-KW"/>
</dbReference>
<dbReference type="PANTHER" id="PTHR34203">
    <property type="entry name" value="METHYLTRANSFERASE, FKBM FAMILY PROTEIN"/>
    <property type="match status" value="1"/>
</dbReference>
<evidence type="ECO:0000259" key="1">
    <source>
        <dbReference type="Pfam" id="PF05050"/>
    </source>
</evidence>
<dbReference type="NCBIfam" id="TIGR01444">
    <property type="entry name" value="fkbM_fam"/>
    <property type="match status" value="1"/>
</dbReference>
<dbReference type="EMBL" id="QKYU01000008">
    <property type="protein sequence ID" value="PZW46765.1"/>
    <property type="molecule type" value="Genomic_DNA"/>
</dbReference>
<dbReference type="InterPro" id="IPR052514">
    <property type="entry name" value="SAM-dependent_MTase"/>
</dbReference>
<keyword evidence="2" id="KW-0808">Transferase</keyword>
<keyword evidence="2" id="KW-0489">Methyltransferase</keyword>
<protein>
    <submittedName>
        <fullName evidence="2">FkbM family methyltransferase</fullName>
    </submittedName>
</protein>
<dbReference type="PANTHER" id="PTHR34203:SF15">
    <property type="entry name" value="SLL1173 PROTEIN"/>
    <property type="match status" value="1"/>
</dbReference>
<comment type="caution">
    <text evidence="2">The sequence shown here is derived from an EMBL/GenBank/DDBJ whole genome shotgun (WGS) entry which is preliminary data.</text>
</comment>
<sequence length="284" mass="31429">MSEIAHPIKTAIWRDSLVKRCLAAAAYPLVWAFNRPSAAWASRALYDFALRCNGIAINFKGRHGLNRAEERFLDSIAPRLQGGVLLDVGANYGSYADYLSQLAPTAEIHAFEPHPSTFARLTRHLAGRRVTLVQKALGDTSGTLSLFDFASGDGSTQASLSRDAIGIFDSQIVEHQIVCTTLDDYLRDEGIGTVDFLKIDTEGFDLNVLKGAAAAIRGQRIKLIQFEFVPANIATHVTMRDFFEALPGYNIYRLCLNGELMPLFPYDVKRCEIYVTQNLIARPA</sequence>
<dbReference type="InterPro" id="IPR029063">
    <property type="entry name" value="SAM-dependent_MTases_sf"/>
</dbReference>
<proteinExistence type="predicted"/>
<dbReference type="InterPro" id="IPR006342">
    <property type="entry name" value="FkbM_mtfrase"/>
</dbReference>
<dbReference type="OrthoDB" id="8445658at2"/>
<feature type="domain" description="Methyltransferase FkbM" evidence="1">
    <location>
        <begin position="87"/>
        <end position="244"/>
    </location>
</feature>
<dbReference type="SUPFAM" id="SSF53335">
    <property type="entry name" value="S-adenosyl-L-methionine-dependent methyltransferases"/>
    <property type="match status" value="1"/>
</dbReference>
<dbReference type="Proteomes" id="UP000249688">
    <property type="component" value="Unassembled WGS sequence"/>
</dbReference>
<reference evidence="2 3" key="1">
    <citation type="submission" date="2018-06" db="EMBL/GenBank/DDBJ databases">
        <title>Genomic Encyclopedia of Archaeal and Bacterial Type Strains, Phase II (KMG-II): from individual species to whole genera.</title>
        <authorList>
            <person name="Goeker M."/>
        </authorList>
    </citation>
    <scope>NUCLEOTIDE SEQUENCE [LARGE SCALE GENOMIC DNA]</scope>
    <source>
        <strain evidence="2 3">DSM 24525</strain>
    </source>
</reference>
<dbReference type="RefSeq" id="WP_158537152.1">
    <property type="nucleotide sequence ID" value="NZ_QKYU01000008.1"/>
</dbReference>
<name>A0A2W7IIM2_9PROT</name>
<evidence type="ECO:0000313" key="2">
    <source>
        <dbReference type="EMBL" id="PZW46765.1"/>
    </source>
</evidence>
<dbReference type="Gene3D" id="3.40.50.150">
    <property type="entry name" value="Vaccinia Virus protein VP39"/>
    <property type="match status" value="1"/>
</dbReference>
<gene>
    <name evidence="2" type="ORF">C8P66_10844</name>
</gene>